<sequence length="72" mass="8047">MRAFLYFAGLTGVGGLLYFFATPSANSEYQRKIQKDQGTLSKEMQDSHKNTNLLMAKLRSEAGIKADEDKSK</sequence>
<gene>
    <name evidence="2" type="ORF">PoB_003390500</name>
</gene>
<keyword evidence="3" id="KW-1185">Reference proteome</keyword>
<feature type="transmembrane region" description="Helical" evidence="1">
    <location>
        <begin position="6"/>
        <end position="25"/>
    </location>
</feature>
<organism evidence="2 3">
    <name type="scientific">Plakobranchus ocellatus</name>
    <dbReference type="NCBI Taxonomy" id="259542"/>
    <lineage>
        <taxon>Eukaryota</taxon>
        <taxon>Metazoa</taxon>
        <taxon>Spiralia</taxon>
        <taxon>Lophotrochozoa</taxon>
        <taxon>Mollusca</taxon>
        <taxon>Gastropoda</taxon>
        <taxon>Heterobranchia</taxon>
        <taxon>Euthyneura</taxon>
        <taxon>Panpulmonata</taxon>
        <taxon>Sacoglossa</taxon>
        <taxon>Placobranchoidea</taxon>
        <taxon>Plakobranchidae</taxon>
        <taxon>Plakobranchus</taxon>
    </lineage>
</organism>
<reference evidence="2 3" key="1">
    <citation type="journal article" date="2021" name="Elife">
        <title>Chloroplast acquisition without the gene transfer in kleptoplastic sea slugs, Plakobranchus ocellatus.</title>
        <authorList>
            <person name="Maeda T."/>
            <person name="Takahashi S."/>
            <person name="Yoshida T."/>
            <person name="Shimamura S."/>
            <person name="Takaki Y."/>
            <person name="Nagai Y."/>
            <person name="Toyoda A."/>
            <person name="Suzuki Y."/>
            <person name="Arimoto A."/>
            <person name="Ishii H."/>
            <person name="Satoh N."/>
            <person name="Nishiyama T."/>
            <person name="Hasebe M."/>
            <person name="Maruyama T."/>
            <person name="Minagawa J."/>
            <person name="Obokata J."/>
            <person name="Shigenobu S."/>
        </authorList>
    </citation>
    <scope>NUCLEOTIDE SEQUENCE [LARGE SCALE GENOMIC DNA]</scope>
</reference>
<comment type="caution">
    <text evidence="2">The sequence shown here is derived from an EMBL/GenBank/DDBJ whole genome shotgun (WGS) entry which is preliminary data.</text>
</comment>
<proteinExistence type="predicted"/>
<dbReference type="EMBL" id="BLXT01003865">
    <property type="protein sequence ID" value="GFO07400.1"/>
    <property type="molecule type" value="Genomic_DNA"/>
</dbReference>
<evidence type="ECO:0000313" key="2">
    <source>
        <dbReference type="EMBL" id="GFO07400.1"/>
    </source>
</evidence>
<keyword evidence="1" id="KW-0472">Membrane</keyword>
<name>A0AAV4AJ91_9GAST</name>
<accession>A0AAV4AJ91</accession>
<evidence type="ECO:0000256" key="1">
    <source>
        <dbReference type="SAM" id="Phobius"/>
    </source>
</evidence>
<evidence type="ECO:0000313" key="3">
    <source>
        <dbReference type="Proteomes" id="UP000735302"/>
    </source>
</evidence>
<protein>
    <recommendedName>
        <fullName evidence="4">Ubiquinol-cytochrome-c reductase complex assembly factor 3</fullName>
    </recommendedName>
</protein>
<keyword evidence="1" id="KW-1133">Transmembrane helix</keyword>
<dbReference type="AlphaFoldDB" id="A0AAV4AJ91"/>
<keyword evidence="1" id="KW-0812">Transmembrane</keyword>
<dbReference type="Proteomes" id="UP000735302">
    <property type="component" value="Unassembled WGS sequence"/>
</dbReference>
<evidence type="ECO:0008006" key="4">
    <source>
        <dbReference type="Google" id="ProtNLM"/>
    </source>
</evidence>